<dbReference type="InterPro" id="IPR000594">
    <property type="entry name" value="ThiF_NAD_FAD-bd"/>
</dbReference>
<dbReference type="InterPro" id="IPR045886">
    <property type="entry name" value="ThiF/MoeB/HesA"/>
</dbReference>
<evidence type="ECO:0000256" key="2">
    <source>
        <dbReference type="ARBA" id="ARBA00022490"/>
    </source>
</evidence>
<dbReference type="SUPFAM" id="SSF52821">
    <property type="entry name" value="Rhodanese/Cell cycle control phosphatase"/>
    <property type="match status" value="1"/>
</dbReference>
<keyword evidence="9 14" id="KW-0862">Zinc</keyword>
<dbReference type="EC" id="2.8.1.11" evidence="14"/>
<evidence type="ECO:0000256" key="11">
    <source>
        <dbReference type="ARBA" id="ARBA00023150"/>
    </source>
</evidence>
<evidence type="ECO:0000256" key="16">
    <source>
        <dbReference type="SAM" id="MobiDB-lite"/>
    </source>
</evidence>
<feature type="active site" description="Glycyl thioester intermediate; for adenylyltransferase activity" evidence="14">
    <location>
        <position position="252"/>
    </location>
</feature>
<feature type="binding site" evidence="14">
    <location>
        <position position="148"/>
    </location>
    <ligand>
        <name>ATP</name>
        <dbReference type="ChEBI" id="CHEBI:30616"/>
    </ligand>
</feature>
<dbReference type="GO" id="GO:0005829">
    <property type="term" value="C:cytosol"/>
    <property type="evidence" value="ECO:0007669"/>
    <property type="project" value="UniProtKB-SubCell"/>
</dbReference>
<sequence>MAQSRLTSIASLESTIASLEQNLRQLKNDLETLKAQDRDQQASVQDVVPDLTDNTLDGNQITPPSLGLEEYRRYGRQMILPGFGLPGQLKLKHAKVLIVGAGGLGCPAAVYLAGAGIGTIGLVDGDTVELSNLHRQIIHASDKIGTKKVESATSYLRRLNPKPAYIEHPYHLTPTNALDVFHNYDVILDCTDHPTSRYLISDAAQLCRKMLITASATKTDGQLMSLCHNWDNQPCYRCIFPKPPSSENVQSCSESGILGPAVGVMGTLMAVEAIKHIMQFGAYNPDGEFYWESSPALTPTLLLYSAFENVPFRTTYRTKQRKDCALCSSNPSITRQSLESGSMDYEVFCGVRVPINILPDHQRISAQTFNDQVRNGSKCITLDDEKESPCKSTSNKSYILLDVREPQDFAMCSIAGSVNLPFSLIQKAKAKQDPEQRAEPSDKPETDPLRKLQGLLHDIPHVNKYFVCRYGNDSQLAVRYFLDLLDEGKRKSASVDEEDGMAEDNRVIWDIEGGLRAWSKVDPTFPEY</sequence>
<feature type="active site" description="Cysteine persulfide intermediate; for sulfurtransferase activity" evidence="14">
    <location>
        <position position="468"/>
    </location>
</feature>
<feature type="binding site" evidence="14">
    <location>
        <begin position="192"/>
        <end position="193"/>
    </location>
    <ligand>
        <name>ATP</name>
        <dbReference type="ChEBI" id="CHEBI:30616"/>
    </ligand>
</feature>
<feature type="binding site" evidence="14">
    <location>
        <position position="327"/>
    </location>
    <ligand>
        <name>Zn(2+)</name>
        <dbReference type="ChEBI" id="CHEBI:29105"/>
    </ligand>
</feature>
<evidence type="ECO:0000256" key="14">
    <source>
        <dbReference type="HAMAP-Rule" id="MF_03049"/>
    </source>
</evidence>
<dbReference type="Gene3D" id="3.40.250.10">
    <property type="entry name" value="Rhodanese-like domain"/>
    <property type="match status" value="1"/>
</dbReference>
<dbReference type="FunFam" id="3.40.50.720:FF:000033">
    <property type="entry name" value="Adenylyltransferase and sulfurtransferase MOCS3"/>
    <property type="match status" value="1"/>
</dbReference>
<organism evidence="18 19">
    <name type="scientific">Heterodermia speciosa</name>
    <dbReference type="NCBI Taxonomy" id="116794"/>
    <lineage>
        <taxon>Eukaryota</taxon>
        <taxon>Fungi</taxon>
        <taxon>Dikarya</taxon>
        <taxon>Ascomycota</taxon>
        <taxon>Pezizomycotina</taxon>
        <taxon>Lecanoromycetes</taxon>
        <taxon>OSLEUM clade</taxon>
        <taxon>Lecanoromycetidae</taxon>
        <taxon>Caliciales</taxon>
        <taxon>Physciaceae</taxon>
        <taxon>Heterodermia</taxon>
    </lineage>
</organism>
<keyword evidence="12 14" id="KW-0511">Multifunctional enzyme</keyword>
<dbReference type="GO" id="GO:0006777">
    <property type="term" value="P:Mo-molybdopterin cofactor biosynthetic process"/>
    <property type="evidence" value="ECO:0007669"/>
    <property type="project" value="UniProtKB-UniRule"/>
</dbReference>
<evidence type="ECO:0000256" key="15">
    <source>
        <dbReference type="SAM" id="Coils"/>
    </source>
</evidence>
<evidence type="ECO:0000256" key="1">
    <source>
        <dbReference type="ARBA" id="ARBA00004514"/>
    </source>
</evidence>
<keyword evidence="2 14" id="KW-0963">Cytoplasm</keyword>
<keyword evidence="19" id="KW-1185">Reference proteome</keyword>
<proteinExistence type="inferred from homology"/>
<dbReference type="InterPro" id="IPR028885">
    <property type="entry name" value="MOCS3/Uba4"/>
</dbReference>
<comment type="similarity">
    <text evidence="14">In the N-terminal section; belongs to the HesA/MoeB/ThiF family. UBA4 subfamily.</text>
</comment>
<keyword evidence="8" id="KW-0833">Ubl conjugation pathway</keyword>
<dbReference type="PANTHER" id="PTHR10953">
    <property type="entry name" value="UBIQUITIN-ACTIVATING ENZYME E1"/>
    <property type="match status" value="1"/>
</dbReference>
<comment type="function">
    <text evidence="13">Plays a central role in 2-thiolation of mcm(5)S(2)U at tRNA wobble positions of cytosolic tRNA(Lys), tRNA(Glu) and tRNA(Gln). Also essential during biosynthesis of the molybdenum cofactor. Acts by mediating the C-terminal thiocarboxylation of sulfur carriers urm1 and mocs2a. Its N-terminus first activates urm1 and mocs2a as acyl-adenylates (-COAMP), then the persulfide sulfur on the catalytic cysteine is transferred to urm1 and mocs2a to form thiocarboxylation (-COSH) of their C-terminus. The reaction probably involves hydrogen sulfide that is generated from the persulfide intermediate and that acts as a nucleophile towards urm1 and mocs2a. Subsequently, a transient disulfide bond is formed. Does not use thiosulfate as sulfur donor; nfs1 probably acting as a sulfur donor for thiocarboxylation reactions.</text>
</comment>
<dbReference type="Pfam" id="PF00581">
    <property type="entry name" value="Rhodanese"/>
    <property type="match status" value="1"/>
</dbReference>
<evidence type="ECO:0000259" key="17">
    <source>
        <dbReference type="PROSITE" id="PS50206"/>
    </source>
</evidence>
<dbReference type="Proteomes" id="UP000664521">
    <property type="component" value="Unassembled WGS sequence"/>
</dbReference>
<dbReference type="GO" id="GO:0042292">
    <property type="term" value="F:URM1 activating enzyme activity"/>
    <property type="evidence" value="ECO:0007669"/>
    <property type="project" value="TreeGrafter"/>
</dbReference>
<comment type="caution">
    <text evidence="18">The sequence shown here is derived from an EMBL/GenBank/DDBJ whole genome shotgun (WGS) entry which is preliminary data.</text>
</comment>
<dbReference type="SUPFAM" id="SSF69572">
    <property type="entry name" value="Activating enzymes of the ubiquitin-like proteins"/>
    <property type="match status" value="1"/>
</dbReference>
<keyword evidence="15" id="KW-0175">Coiled coil</keyword>
<dbReference type="InterPro" id="IPR001763">
    <property type="entry name" value="Rhodanese-like_dom"/>
</dbReference>
<comment type="pathway">
    <text evidence="14">Cofactor biosynthesis; molybdopterin biosynthesis.</text>
</comment>
<comment type="subcellular location">
    <subcellularLocation>
        <location evidence="1">Cytoplasm</location>
        <location evidence="1">Cytosol</location>
    </subcellularLocation>
</comment>
<keyword evidence="10 14" id="KW-0067">ATP-binding</keyword>
<dbReference type="OrthoDB" id="10261062at2759"/>
<evidence type="ECO:0000256" key="10">
    <source>
        <dbReference type="ARBA" id="ARBA00022840"/>
    </source>
</evidence>
<evidence type="ECO:0000256" key="6">
    <source>
        <dbReference type="ARBA" id="ARBA00022723"/>
    </source>
</evidence>
<feature type="binding site" evidence="14">
    <location>
        <position position="324"/>
    </location>
    <ligand>
        <name>Zn(2+)</name>
        <dbReference type="ChEBI" id="CHEBI:29105"/>
    </ligand>
</feature>
<dbReference type="EMBL" id="CAJPDS010000164">
    <property type="protein sequence ID" value="CAF9940823.1"/>
    <property type="molecule type" value="Genomic_DNA"/>
</dbReference>
<keyword evidence="7 14" id="KW-0547">Nucleotide-binding</keyword>
<dbReference type="GO" id="GO:0061605">
    <property type="term" value="F:molybdopterin-synthase adenylyltransferase activity"/>
    <property type="evidence" value="ECO:0007669"/>
    <property type="project" value="UniProtKB-EC"/>
</dbReference>
<dbReference type="PROSITE" id="PS50206">
    <property type="entry name" value="RHODANESE_3"/>
    <property type="match status" value="1"/>
</dbReference>
<feature type="region of interest" description="Disordered" evidence="16">
    <location>
        <begin position="429"/>
        <end position="449"/>
    </location>
</feature>
<dbReference type="Gene3D" id="3.40.50.720">
    <property type="entry name" value="NAD(P)-binding Rossmann-like Domain"/>
    <property type="match status" value="1"/>
</dbReference>
<feature type="binding site" evidence="14">
    <location>
        <position position="103"/>
    </location>
    <ligand>
        <name>ATP</name>
        <dbReference type="ChEBI" id="CHEBI:30616"/>
    </ligand>
</feature>
<dbReference type="UniPathway" id="UPA00344"/>
<feature type="domain" description="Rhodanese" evidence="17">
    <location>
        <begin position="394"/>
        <end position="526"/>
    </location>
</feature>
<dbReference type="GO" id="GO:0005524">
    <property type="term" value="F:ATP binding"/>
    <property type="evidence" value="ECO:0007669"/>
    <property type="project" value="UniProtKB-KW"/>
</dbReference>
<dbReference type="GO" id="GO:0002143">
    <property type="term" value="P:tRNA wobble position uridine thiolation"/>
    <property type="evidence" value="ECO:0007669"/>
    <property type="project" value="InterPro"/>
</dbReference>
<evidence type="ECO:0000256" key="9">
    <source>
        <dbReference type="ARBA" id="ARBA00022833"/>
    </source>
</evidence>
<feature type="binding site" evidence="14">
    <location>
        <begin position="131"/>
        <end position="135"/>
    </location>
    <ligand>
        <name>ATP</name>
        <dbReference type="ChEBI" id="CHEBI:30616"/>
    </ligand>
</feature>
<evidence type="ECO:0000256" key="13">
    <source>
        <dbReference type="ARBA" id="ARBA00043893"/>
    </source>
</evidence>
<feature type="binding site" evidence="14">
    <location>
        <position position="238"/>
    </location>
    <ligand>
        <name>Zn(2+)</name>
        <dbReference type="ChEBI" id="CHEBI:29105"/>
    </ligand>
</feature>
<feature type="binding site" evidence="14">
    <location>
        <position position="124"/>
    </location>
    <ligand>
        <name>ATP</name>
        <dbReference type="ChEBI" id="CHEBI:30616"/>
    </ligand>
</feature>
<keyword evidence="11 14" id="KW-0501">Molybdenum cofactor biosynthesis</keyword>
<dbReference type="CDD" id="cd00757">
    <property type="entry name" value="ThiF_MoeB_HesA_family"/>
    <property type="match status" value="1"/>
</dbReference>
<dbReference type="HAMAP" id="MF_03049">
    <property type="entry name" value="MOCS3_Uba4"/>
    <property type="match status" value="1"/>
</dbReference>
<evidence type="ECO:0000313" key="19">
    <source>
        <dbReference type="Proteomes" id="UP000664521"/>
    </source>
</evidence>
<accession>A0A8H3J5D4</accession>
<dbReference type="UniPathway" id="UPA00988"/>
<evidence type="ECO:0000256" key="5">
    <source>
        <dbReference type="ARBA" id="ARBA00022695"/>
    </source>
</evidence>
<evidence type="ECO:0000313" key="18">
    <source>
        <dbReference type="EMBL" id="CAF9940823.1"/>
    </source>
</evidence>
<dbReference type="SMART" id="SM00450">
    <property type="entry name" value="RHOD"/>
    <property type="match status" value="1"/>
</dbReference>
<feature type="binding site" evidence="14">
    <location>
        <position position="235"/>
    </location>
    <ligand>
        <name>Zn(2+)</name>
        <dbReference type="ChEBI" id="CHEBI:29105"/>
    </ligand>
</feature>
<comment type="catalytic activity">
    <reaction evidence="14">
        <text>[molybdopterin-synthase sulfur-carrier protein]-C-terminal Gly-Gly + ATP + H(+) = [molybdopterin-synthase sulfur-carrier protein]-C-terminal Gly-Gly-AMP + diphosphate</text>
        <dbReference type="Rhea" id="RHEA:43616"/>
        <dbReference type="Rhea" id="RHEA-COMP:12159"/>
        <dbReference type="Rhea" id="RHEA-COMP:12202"/>
        <dbReference type="ChEBI" id="CHEBI:15378"/>
        <dbReference type="ChEBI" id="CHEBI:30616"/>
        <dbReference type="ChEBI" id="CHEBI:33019"/>
        <dbReference type="ChEBI" id="CHEBI:90618"/>
        <dbReference type="ChEBI" id="CHEBI:90778"/>
        <dbReference type="EC" id="2.7.7.80"/>
    </reaction>
</comment>
<evidence type="ECO:0000256" key="4">
    <source>
        <dbReference type="ARBA" id="ARBA00022694"/>
    </source>
</evidence>
<dbReference type="InterPro" id="IPR035985">
    <property type="entry name" value="Ubiquitin-activating_enz"/>
</dbReference>
<feature type="compositionally biased region" description="Basic and acidic residues" evidence="16">
    <location>
        <begin position="430"/>
        <end position="449"/>
    </location>
</feature>
<keyword evidence="5" id="KW-0548">Nucleotidyltransferase</keyword>
<comment type="cofactor">
    <cofactor evidence="14">
        <name>Zn(2+)</name>
        <dbReference type="ChEBI" id="CHEBI:29105"/>
    </cofactor>
    <text evidence="14">Binds 1 zinc ion per subunit.</text>
</comment>
<evidence type="ECO:0000256" key="3">
    <source>
        <dbReference type="ARBA" id="ARBA00022679"/>
    </source>
</evidence>
<evidence type="ECO:0000256" key="12">
    <source>
        <dbReference type="ARBA" id="ARBA00023268"/>
    </source>
</evidence>
<dbReference type="GO" id="GO:0004792">
    <property type="term" value="F:thiosulfate-cyanide sulfurtransferase activity"/>
    <property type="evidence" value="ECO:0007669"/>
    <property type="project" value="TreeGrafter"/>
</dbReference>
<gene>
    <name evidence="18" type="primary">UBA4</name>
    <name evidence="14" type="synonym">cnxF</name>
    <name evidence="14" type="synonym">uba4</name>
    <name evidence="18" type="ORF">HETSPECPRED_002647</name>
</gene>
<dbReference type="GO" id="GO:0046872">
    <property type="term" value="F:metal ion binding"/>
    <property type="evidence" value="ECO:0007669"/>
    <property type="project" value="UniProtKB-KW"/>
</dbReference>
<dbReference type="AlphaFoldDB" id="A0A8H3J5D4"/>
<keyword evidence="6 14" id="KW-0479">Metal-binding</keyword>
<comment type="function">
    <text evidence="14">Plays a central role in 2-thiolation of mcm(5)S(2)U at tRNA wobble positions of cytosolic tRNA(Lys), tRNA(Glu) and tRNA(Gln). Also essential during biosynthesis of the molybdenum cofactor. Acts by mediating the C-terminal thiocarboxylation of sulfur carriers urm1 and MOCS2A. Its N-terminus first activates urm1 and MOCS2A as acyl-adenylates (-COAMP), then the persulfide sulfur on the catalytic cysteine is transferred to urm1 and MOCS2A to form thiocarboxylation (-COSH) of their C-terminus. The reaction probably involves hydrogen sulfide that is generated from the persulfide intermediate and that acts as nucleophile towards urm1 and MOCS2A. Subsequently, a transient disulfide bond is formed. Does not use thiosulfate as sulfur donor; nfs1 probably acting as a sulfur donor for thiocarboxylation reactions.</text>
</comment>
<keyword evidence="4 14" id="KW-0819">tRNA processing</keyword>
<dbReference type="GO" id="GO:0061604">
    <property type="term" value="F:molybdopterin-synthase sulfurtransferase activity"/>
    <property type="evidence" value="ECO:0007669"/>
    <property type="project" value="UniProtKB-EC"/>
</dbReference>
<evidence type="ECO:0000256" key="8">
    <source>
        <dbReference type="ARBA" id="ARBA00022786"/>
    </source>
</evidence>
<keyword evidence="3 14" id="KW-0808">Transferase</keyword>
<protein>
    <recommendedName>
        <fullName evidence="14">Adenylyltransferase and sulfurtransferase uba4</fullName>
    </recommendedName>
    <alternativeName>
        <fullName evidence="14">Common component for nitrate reductase and xanthine dehydrogenase protein F</fullName>
    </alternativeName>
    <alternativeName>
        <fullName evidence="14">Ubiquitin-like protein activator 4</fullName>
    </alternativeName>
    <domain>
        <recommendedName>
            <fullName evidence="14">Molybdopterin-synthase adenylyltransferase</fullName>
            <ecNumber evidence="14">2.7.7.80</ecNumber>
        </recommendedName>
        <alternativeName>
            <fullName evidence="14">Adenylyltransferase uba4</fullName>
        </alternativeName>
        <alternativeName>
            <fullName evidence="14">Sulfur carrier protein MOCS2A adenylyltransferase</fullName>
        </alternativeName>
    </domain>
    <domain>
        <recommendedName>
            <fullName evidence="14">Molybdopterin-synthase sulfurtransferase</fullName>
            <ecNumber evidence="14">2.8.1.11</ecNumber>
        </recommendedName>
        <alternativeName>
            <fullName evidence="14">Sulfurtransferase uba4</fullName>
        </alternativeName>
        <alternativeName>
            <fullName evidence="14">Sulfur carrier protein MOCS2A sulfurtransferase</fullName>
        </alternativeName>
    </domain>
</protein>
<reference evidence="18" key="1">
    <citation type="submission" date="2021-03" db="EMBL/GenBank/DDBJ databases">
        <authorList>
            <person name="Tagirdzhanova G."/>
        </authorList>
    </citation>
    <scope>NUCLEOTIDE SEQUENCE</scope>
</reference>
<feature type="coiled-coil region" evidence="15">
    <location>
        <begin position="9"/>
        <end position="43"/>
    </location>
</feature>
<dbReference type="InterPro" id="IPR036873">
    <property type="entry name" value="Rhodanese-like_dom_sf"/>
</dbReference>
<dbReference type="GO" id="GO:0032447">
    <property type="term" value="P:protein urmylation"/>
    <property type="evidence" value="ECO:0007669"/>
    <property type="project" value="TreeGrafter"/>
</dbReference>
<name>A0A8H3J5D4_9LECA</name>
<comment type="pathway">
    <text evidence="14">tRNA modification; 5-methoxycarbonylmethyl-2-thiouridine-tRNA biosynthesis.</text>
</comment>
<evidence type="ECO:0000256" key="7">
    <source>
        <dbReference type="ARBA" id="ARBA00022741"/>
    </source>
</evidence>
<dbReference type="Pfam" id="PF00899">
    <property type="entry name" value="ThiF"/>
    <property type="match status" value="1"/>
</dbReference>
<dbReference type="PANTHER" id="PTHR10953:SF102">
    <property type="entry name" value="ADENYLYLTRANSFERASE AND SULFURTRANSFERASE MOCS3"/>
    <property type="match status" value="1"/>
</dbReference>
<comment type="catalytic activity">
    <reaction evidence="14">
        <text>[molybdopterin-synthase sulfur-carrier protein]-C-terminal Gly-Gly-AMP + S-sulfanyl-L-cysteinyl-[cysteine desulfurase] + AH2 = [molybdopterin-synthase sulfur-carrier protein]-C-terminal-Gly-aminoethanethioate + L-cysteinyl-[cysteine desulfurase] + A + AMP + 2 H(+)</text>
        <dbReference type="Rhea" id="RHEA:48612"/>
        <dbReference type="Rhea" id="RHEA-COMP:12157"/>
        <dbReference type="Rhea" id="RHEA-COMP:12158"/>
        <dbReference type="Rhea" id="RHEA-COMP:12159"/>
        <dbReference type="Rhea" id="RHEA-COMP:19907"/>
        <dbReference type="ChEBI" id="CHEBI:13193"/>
        <dbReference type="ChEBI" id="CHEBI:15378"/>
        <dbReference type="ChEBI" id="CHEBI:17499"/>
        <dbReference type="ChEBI" id="CHEBI:29950"/>
        <dbReference type="ChEBI" id="CHEBI:61963"/>
        <dbReference type="ChEBI" id="CHEBI:90618"/>
        <dbReference type="ChEBI" id="CHEBI:232372"/>
        <dbReference type="ChEBI" id="CHEBI:456215"/>
        <dbReference type="EC" id="2.8.1.11"/>
    </reaction>
</comment>
<dbReference type="EC" id="2.7.7.80" evidence="14"/>